<dbReference type="InterPro" id="IPR000160">
    <property type="entry name" value="GGDEF_dom"/>
</dbReference>
<comment type="caution">
    <text evidence="6">The sequence shown here is derived from an EMBL/GenBank/DDBJ whole genome shotgun (WGS) entry which is preliminary data.</text>
</comment>
<evidence type="ECO:0000256" key="3">
    <source>
        <dbReference type="SAM" id="Phobius"/>
    </source>
</evidence>
<dbReference type="PANTHER" id="PTHR45138">
    <property type="entry name" value="REGULATORY COMPONENTS OF SENSORY TRANSDUCTION SYSTEM"/>
    <property type="match status" value="1"/>
</dbReference>
<dbReference type="Gene3D" id="3.30.70.270">
    <property type="match status" value="1"/>
</dbReference>
<evidence type="ECO:0000256" key="2">
    <source>
        <dbReference type="ARBA" id="ARBA00034247"/>
    </source>
</evidence>
<gene>
    <name evidence="6" type="ORF">EOS_05280</name>
</gene>
<name>A0A0J1D3N8_9BURK</name>
<dbReference type="InterPro" id="IPR050469">
    <property type="entry name" value="Diguanylate_Cyclase"/>
</dbReference>
<dbReference type="Gene3D" id="6.10.340.10">
    <property type="match status" value="1"/>
</dbReference>
<dbReference type="GO" id="GO:0005886">
    <property type="term" value="C:plasma membrane"/>
    <property type="evidence" value="ECO:0007669"/>
    <property type="project" value="TreeGrafter"/>
</dbReference>
<dbReference type="PROSITE" id="PS50885">
    <property type="entry name" value="HAMP"/>
    <property type="match status" value="1"/>
</dbReference>
<dbReference type="PANTHER" id="PTHR45138:SF9">
    <property type="entry name" value="DIGUANYLATE CYCLASE DGCM-RELATED"/>
    <property type="match status" value="1"/>
</dbReference>
<proteinExistence type="predicted"/>
<feature type="domain" description="GGDEF" evidence="5">
    <location>
        <begin position="439"/>
        <end position="574"/>
    </location>
</feature>
<dbReference type="PATRIC" id="fig|908627.4.peg.1166"/>
<reference evidence="6 7" key="1">
    <citation type="journal article" date="2015" name="Genome Announc.">
        <title>Draft Genome Sequence of Burkholderia sp. Strain PML1(12), an Ectomycorrhizosphere-Inhabiting Bacterium with Effective Mineral-Weathering Ability.</title>
        <authorList>
            <person name="Uroz S."/>
            <person name="Oger P."/>
        </authorList>
    </citation>
    <scope>NUCLEOTIDE SEQUENCE [LARGE SCALE GENOMIC DNA]</scope>
    <source>
        <strain evidence="7">PML1(12)</strain>
    </source>
</reference>
<evidence type="ECO:0000259" key="4">
    <source>
        <dbReference type="PROSITE" id="PS50885"/>
    </source>
</evidence>
<comment type="catalytic activity">
    <reaction evidence="2">
        <text>2 GTP = 3',3'-c-di-GMP + 2 diphosphate</text>
        <dbReference type="Rhea" id="RHEA:24898"/>
        <dbReference type="ChEBI" id="CHEBI:33019"/>
        <dbReference type="ChEBI" id="CHEBI:37565"/>
        <dbReference type="ChEBI" id="CHEBI:58805"/>
        <dbReference type="EC" id="2.7.7.65"/>
    </reaction>
</comment>
<sequence length="578" mass="62539">MRRRINLSAATLLLPVILLAAGLVVHQWQAYAAAEAATRAFEQFRATLQAMEKVSAERGPTNGALGADAKAAVAARSRMMSARAESDRRIANLLAQLDPHECNDCAAARESVETARARLASARKEVDAVVDLPKERRDQLAISNAVRQMIDVIPWFGSSVISSASAVVRGDPDSVNCLGIARLSADLREQAGQLGSGFTTALSVNRPLTSAELLALERTRGRIDALRELIGARVGNHPALITHAFENMNTQYFGTGTAYLSGIQEAAMRPGGAGVSPAELAASYVPTMAAITDYRDEVLSLAESDVLDHRDKARLLLGVAVLAAMLLTGALLAASSVFRRRFVQPFVEATTVIKEIAEGKFTTPVPQASNRDEILGLFSAIAVLKANSIAKLSLERERDVLIRDLEIMADTDSLTRMLNRRAFLRKAHIALREARIDGATPALIMFDIDHFKEINDTYGHAAGDHALQVLAKACRELCRPADIFARIGGEEFALFTYVNDVCSAVEIANRLRRRIAGTAVNADGLDITMTASFGVAVPSDPSNRTTVDELLKRADRFLYRAKRAGRNRVESELDALAD</sequence>
<dbReference type="SUPFAM" id="SSF158472">
    <property type="entry name" value="HAMP domain-like"/>
    <property type="match status" value="1"/>
</dbReference>
<dbReference type="SMART" id="SM00267">
    <property type="entry name" value="GGDEF"/>
    <property type="match status" value="1"/>
</dbReference>
<keyword evidence="7" id="KW-1185">Reference proteome</keyword>
<dbReference type="EC" id="2.7.7.65" evidence="1"/>
<accession>A0A0J1D3N8</accession>
<dbReference type="EMBL" id="AEJF01000043">
    <property type="protein sequence ID" value="KLU27281.1"/>
    <property type="molecule type" value="Genomic_DNA"/>
</dbReference>
<evidence type="ECO:0000313" key="6">
    <source>
        <dbReference type="EMBL" id="KLU27281.1"/>
    </source>
</evidence>
<keyword evidence="3" id="KW-0472">Membrane</keyword>
<dbReference type="InterPro" id="IPR043128">
    <property type="entry name" value="Rev_trsase/Diguanyl_cyclase"/>
</dbReference>
<protein>
    <recommendedName>
        <fullName evidence="1">diguanylate cyclase</fullName>
        <ecNumber evidence="1">2.7.7.65</ecNumber>
    </recommendedName>
</protein>
<dbReference type="GO" id="GO:0052621">
    <property type="term" value="F:diguanylate cyclase activity"/>
    <property type="evidence" value="ECO:0007669"/>
    <property type="project" value="UniProtKB-EC"/>
</dbReference>
<evidence type="ECO:0000256" key="1">
    <source>
        <dbReference type="ARBA" id="ARBA00012528"/>
    </source>
</evidence>
<evidence type="ECO:0000313" key="7">
    <source>
        <dbReference type="Proteomes" id="UP000035963"/>
    </source>
</evidence>
<dbReference type="InterPro" id="IPR029787">
    <property type="entry name" value="Nucleotide_cyclase"/>
</dbReference>
<dbReference type="AlphaFoldDB" id="A0A0J1D3N8"/>
<dbReference type="PROSITE" id="PS50887">
    <property type="entry name" value="GGDEF"/>
    <property type="match status" value="1"/>
</dbReference>
<keyword evidence="3" id="KW-1133">Transmembrane helix</keyword>
<feature type="domain" description="HAMP" evidence="4">
    <location>
        <begin position="340"/>
        <end position="393"/>
    </location>
</feature>
<dbReference type="CDD" id="cd01949">
    <property type="entry name" value="GGDEF"/>
    <property type="match status" value="1"/>
</dbReference>
<dbReference type="GO" id="GO:0007165">
    <property type="term" value="P:signal transduction"/>
    <property type="evidence" value="ECO:0007669"/>
    <property type="project" value="InterPro"/>
</dbReference>
<dbReference type="Pfam" id="PF00990">
    <property type="entry name" value="GGDEF"/>
    <property type="match status" value="1"/>
</dbReference>
<dbReference type="FunFam" id="3.30.70.270:FF:000001">
    <property type="entry name" value="Diguanylate cyclase domain protein"/>
    <property type="match status" value="1"/>
</dbReference>
<dbReference type="InterPro" id="IPR003660">
    <property type="entry name" value="HAMP_dom"/>
</dbReference>
<dbReference type="SUPFAM" id="SSF55073">
    <property type="entry name" value="Nucleotide cyclase"/>
    <property type="match status" value="1"/>
</dbReference>
<dbReference type="GO" id="GO:0043709">
    <property type="term" value="P:cell adhesion involved in single-species biofilm formation"/>
    <property type="evidence" value="ECO:0007669"/>
    <property type="project" value="TreeGrafter"/>
</dbReference>
<keyword evidence="3" id="KW-0812">Transmembrane</keyword>
<evidence type="ECO:0000259" key="5">
    <source>
        <dbReference type="PROSITE" id="PS50887"/>
    </source>
</evidence>
<dbReference type="Proteomes" id="UP000035963">
    <property type="component" value="Unassembled WGS sequence"/>
</dbReference>
<feature type="transmembrane region" description="Helical" evidence="3">
    <location>
        <begin position="315"/>
        <end position="334"/>
    </location>
</feature>
<organism evidence="6 7">
    <name type="scientific">Caballeronia mineralivorans PML1(12)</name>
    <dbReference type="NCBI Taxonomy" id="908627"/>
    <lineage>
        <taxon>Bacteria</taxon>
        <taxon>Pseudomonadati</taxon>
        <taxon>Pseudomonadota</taxon>
        <taxon>Betaproteobacteria</taxon>
        <taxon>Burkholderiales</taxon>
        <taxon>Burkholderiaceae</taxon>
        <taxon>Caballeronia</taxon>
    </lineage>
</organism>
<dbReference type="GO" id="GO:1902201">
    <property type="term" value="P:negative regulation of bacterial-type flagellum-dependent cell motility"/>
    <property type="evidence" value="ECO:0007669"/>
    <property type="project" value="TreeGrafter"/>
</dbReference>
<dbReference type="NCBIfam" id="TIGR00254">
    <property type="entry name" value="GGDEF"/>
    <property type="match status" value="1"/>
</dbReference>